<sequence>MEKVGVQDVCYKCILEKRCKKIGIQDVISAKLKKTSENQETPVPA</sequence>
<evidence type="ECO:0000313" key="1">
    <source>
        <dbReference type="EMBL" id="CAG8827740.1"/>
    </source>
</evidence>
<dbReference type="Proteomes" id="UP000789901">
    <property type="component" value="Unassembled WGS sequence"/>
</dbReference>
<evidence type="ECO:0000313" key="2">
    <source>
        <dbReference type="Proteomes" id="UP000789901"/>
    </source>
</evidence>
<proteinExistence type="predicted"/>
<name>A0ABN7WCX8_GIGMA</name>
<reference evidence="1 2" key="1">
    <citation type="submission" date="2021-06" db="EMBL/GenBank/DDBJ databases">
        <authorList>
            <person name="Kallberg Y."/>
            <person name="Tangrot J."/>
            <person name="Rosling A."/>
        </authorList>
    </citation>
    <scope>NUCLEOTIDE SEQUENCE [LARGE SCALE GENOMIC DNA]</scope>
    <source>
        <strain evidence="1 2">120-4 pot B 10/14</strain>
    </source>
</reference>
<gene>
    <name evidence="1" type="ORF">GMARGA_LOCUS29497</name>
</gene>
<dbReference type="EMBL" id="CAJVQB010039818">
    <property type="protein sequence ID" value="CAG8827740.1"/>
    <property type="molecule type" value="Genomic_DNA"/>
</dbReference>
<comment type="caution">
    <text evidence="1">The sequence shown here is derived from an EMBL/GenBank/DDBJ whole genome shotgun (WGS) entry which is preliminary data.</text>
</comment>
<accession>A0ABN7WCX8</accession>
<feature type="non-terminal residue" evidence="1">
    <location>
        <position position="45"/>
    </location>
</feature>
<keyword evidence="2" id="KW-1185">Reference proteome</keyword>
<organism evidence="1 2">
    <name type="scientific">Gigaspora margarita</name>
    <dbReference type="NCBI Taxonomy" id="4874"/>
    <lineage>
        <taxon>Eukaryota</taxon>
        <taxon>Fungi</taxon>
        <taxon>Fungi incertae sedis</taxon>
        <taxon>Mucoromycota</taxon>
        <taxon>Glomeromycotina</taxon>
        <taxon>Glomeromycetes</taxon>
        <taxon>Diversisporales</taxon>
        <taxon>Gigasporaceae</taxon>
        <taxon>Gigaspora</taxon>
    </lineage>
</organism>
<protein>
    <submittedName>
        <fullName evidence="1">27356_t:CDS:1</fullName>
    </submittedName>
</protein>